<dbReference type="AlphaFoldDB" id="A0A6F8Y770"/>
<evidence type="ECO:0000313" key="1">
    <source>
        <dbReference type="EMBL" id="BCB81828.1"/>
    </source>
</evidence>
<evidence type="ECO:0000313" key="2">
    <source>
        <dbReference type="Proteomes" id="UP000502508"/>
    </source>
</evidence>
<sequence>MPGGTSVIPPPMGFISSLRSVSGARYEPWRECVVGWREGHYLCARAKATCRQMDNGILTRRGQLRVYALRFWRYA</sequence>
<reference evidence="1 2" key="2">
    <citation type="submission" date="2020-03" db="EMBL/GenBank/DDBJ databases">
        <authorList>
            <person name="Ichikawa N."/>
            <person name="Kimura A."/>
            <person name="Kitahashi Y."/>
            <person name="Uohara A."/>
        </authorList>
    </citation>
    <scope>NUCLEOTIDE SEQUENCE [LARGE SCALE GENOMIC DNA]</scope>
    <source>
        <strain evidence="1 2">NBRC 107702</strain>
    </source>
</reference>
<organism evidence="1 2">
    <name type="scientific">Phytohabitans flavus</name>
    <dbReference type="NCBI Taxonomy" id="1076124"/>
    <lineage>
        <taxon>Bacteria</taxon>
        <taxon>Bacillati</taxon>
        <taxon>Actinomycetota</taxon>
        <taxon>Actinomycetes</taxon>
        <taxon>Micromonosporales</taxon>
        <taxon>Micromonosporaceae</taxon>
    </lineage>
</organism>
<proteinExistence type="predicted"/>
<keyword evidence="2" id="KW-1185">Reference proteome</keyword>
<reference evidence="1 2" key="1">
    <citation type="submission" date="2020-03" db="EMBL/GenBank/DDBJ databases">
        <title>Whole genome shotgun sequence of Phytohabitans flavus NBRC 107702.</title>
        <authorList>
            <person name="Komaki H."/>
            <person name="Tamura T."/>
        </authorList>
    </citation>
    <scope>NUCLEOTIDE SEQUENCE [LARGE SCALE GENOMIC DNA]</scope>
    <source>
        <strain evidence="1 2">NBRC 107702</strain>
    </source>
</reference>
<dbReference type="Proteomes" id="UP000502508">
    <property type="component" value="Chromosome"/>
</dbReference>
<protein>
    <submittedName>
        <fullName evidence="1">Uncharacterized protein</fullName>
    </submittedName>
</protein>
<gene>
    <name evidence="1" type="ORF">Pflav_082380</name>
</gene>
<accession>A0A6F8Y770</accession>
<dbReference type="EMBL" id="AP022870">
    <property type="protein sequence ID" value="BCB81828.1"/>
    <property type="molecule type" value="Genomic_DNA"/>
</dbReference>
<dbReference type="KEGG" id="pfla:Pflav_082380"/>
<name>A0A6F8Y770_9ACTN</name>